<evidence type="ECO:0008006" key="3">
    <source>
        <dbReference type="Google" id="ProtNLM"/>
    </source>
</evidence>
<dbReference type="KEGG" id="tet:TTHERM_00440470"/>
<sequence>MEAELFVNIQNYNGEKFQVIALENDNLNTLKLLIYAQSHLTVSGCDFSINGALIQDNNKTLKQLSVQNGDILFIQKRNTISFNVAGDNSDNDSSMEISYFSEDQNEENIMPGQIELNRDFSFAPILKRQYFCGY</sequence>
<accession>I7M8C1</accession>
<evidence type="ECO:0000313" key="1">
    <source>
        <dbReference type="EMBL" id="EAR97597.1"/>
    </source>
</evidence>
<dbReference type="InParanoid" id="I7M8C1"/>
<dbReference type="RefSeq" id="XP_001017842.1">
    <property type="nucleotide sequence ID" value="XM_001017842.3"/>
</dbReference>
<gene>
    <name evidence="1" type="ORF">TTHERM_00440470</name>
</gene>
<dbReference type="GeneID" id="7823722"/>
<name>I7M8C1_TETTS</name>
<evidence type="ECO:0000313" key="2">
    <source>
        <dbReference type="Proteomes" id="UP000009168"/>
    </source>
</evidence>
<dbReference type="Proteomes" id="UP000009168">
    <property type="component" value="Unassembled WGS sequence"/>
</dbReference>
<dbReference type="EMBL" id="GG662663">
    <property type="protein sequence ID" value="EAR97597.1"/>
    <property type="molecule type" value="Genomic_DNA"/>
</dbReference>
<dbReference type="SUPFAM" id="SSF54236">
    <property type="entry name" value="Ubiquitin-like"/>
    <property type="match status" value="1"/>
</dbReference>
<reference evidence="2" key="1">
    <citation type="journal article" date="2006" name="PLoS Biol.">
        <title>Macronuclear genome sequence of the ciliate Tetrahymena thermophila, a model eukaryote.</title>
        <authorList>
            <person name="Eisen J.A."/>
            <person name="Coyne R.S."/>
            <person name="Wu M."/>
            <person name="Wu D."/>
            <person name="Thiagarajan M."/>
            <person name="Wortman J.R."/>
            <person name="Badger J.H."/>
            <person name="Ren Q."/>
            <person name="Amedeo P."/>
            <person name="Jones K.M."/>
            <person name="Tallon L.J."/>
            <person name="Delcher A.L."/>
            <person name="Salzberg S.L."/>
            <person name="Silva J.C."/>
            <person name="Haas B.J."/>
            <person name="Majoros W.H."/>
            <person name="Farzad M."/>
            <person name="Carlton J.M."/>
            <person name="Smith R.K. Jr."/>
            <person name="Garg J."/>
            <person name="Pearlman R.E."/>
            <person name="Karrer K.M."/>
            <person name="Sun L."/>
            <person name="Manning G."/>
            <person name="Elde N.C."/>
            <person name="Turkewitz A.P."/>
            <person name="Asai D.J."/>
            <person name="Wilkes D.E."/>
            <person name="Wang Y."/>
            <person name="Cai H."/>
            <person name="Collins K."/>
            <person name="Stewart B.A."/>
            <person name="Lee S.R."/>
            <person name="Wilamowska K."/>
            <person name="Weinberg Z."/>
            <person name="Ruzzo W.L."/>
            <person name="Wloga D."/>
            <person name="Gaertig J."/>
            <person name="Frankel J."/>
            <person name="Tsao C.-C."/>
            <person name="Gorovsky M.A."/>
            <person name="Keeling P.J."/>
            <person name="Waller R.F."/>
            <person name="Patron N.J."/>
            <person name="Cherry J.M."/>
            <person name="Stover N.A."/>
            <person name="Krieger C.J."/>
            <person name="del Toro C."/>
            <person name="Ryder H.F."/>
            <person name="Williamson S.C."/>
            <person name="Barbeau R.A."/>
            <person name="Hamilton E.P."/>
            <person name="Orias E."/>
        </authorList>
    </citation>
    <scope>NUCLEOTIDE SEQUENCE [LARGE SCALE GENOMIC DNA]</scope>
    <source>
        <strain evidence="2">SB210</strain>
    </source>
</reference>
<dbReference type="OrthoDB" id="1047367at2759"/>
<dbReference type="Gene3D" id="3.10.20.90">
    <property type="entry name" value="Phosphatidylinositol 3-kinase Catalytic Subunit, Chain A, domain 1"/>
    <property type="match status" value="1"/>
</dbReference>
<keyword evidence="2" id="KW-1185">Reference proteome</keyword>
<dbReference type="HOGENOM" id="CLU_1900443_0_0_1"/>
<protein>
    <recommendedName>
        <fullName evidence="3">Ubiquitin family protein</fullName>
    </recommendedName>
</protein>
<proteinExistence type="predicted"/>
<dbReference type="InterPro" id="IPR029071">
    <property type="entry name" value="Ubiquitin-like_domsf"/>
</dbReference>
<organism evidence="1 2">
    <name type="scientific">Tetrahymena thermophila (strain SB210)</name>
    <dbReference type="NCBI Taxonomy" id="312017"/>
    <lineage>
        <taxon>Eukaryota</taxon>
        <taxon>Sar</taxon>
        <taxon>Alveolata</taxon>
        <taxon>Ciliophora</taxon>
        <taxon>Intramacronucleata</taxon>
        <taxon>Oligohymenophorea</taxon>
        <taxon>Hymenostomatida</taxon>
        <taxon>Tetrahymenina</taxon>
        <taxon>Tetrahymenidae</taxon>
        <taxon>Tetrahymena</taxon>
    </lineage>
</organism>
<dbReference type="AlphaFoldDB" id="I7M8C1"/>